<name>A0ABN1F378_9PROT</name>
<dbReference type="Pfam" id="PF07992">
    <property type="entry name" value="Pyr_redox_2"/>
    <property type="match status" value="1"/>
</dbReference>
<dbReference type="InterPro" id="IPR016156">
    <property type="entry name" value="FAD/NAD-linked_Rdtase_dimer_sf"/>
</dbReference>
<keyword evidence="4" id="KW-0560">Oxidoreductase</keyword>
<dbReference type="Gene3D" id="3.30.390.30">
    <property type="match status" value="1"/>
</dbReference>
<evidence type="ECO:0000259" key="5">
    <source>
        <dbReference type="Pfam" id="PF07992"/>
    </source>
</evidence>
<evidence type="ECO:0000256" key="4">
    <source>
        <dbReference type="ARBA" id="ARBA00023002"/>
    </source>
</evidence>
<reference evidence="7 8" key="1">
    <citation type="journal article" date="2019" name="Int. J. Syst. Evol. Microbiol.">
        <title>The Global Catalogue of Microorganisms (GCM) 10K type strain sequencing project: providing services to taxonomists for standard genome sequencing and annotation.</title>
        <authorList>
            <consortium name="The Broad Institute Genomics Platform"/>
            <consortium name="The Broad Institute Genome Sequencing Center for Infectious Disease"/>
            <person name="Wu L."/>
            <person name="Ma J."/>
        </authorList>
    </citation>
    <scope>NUCLEOTIDE SEQUENCE [LARGE SCALE GENOMIC DNA]</scope>
    <source>
        <strain evidence="7 8">JCM 9933</strain>
    </source>
</reference>
<evidence type="ECO:0000313" key="7">
    <source>
        <dbReference type="EMBL" id="GAA0580548.1"/>
    </source>
</evidence>
<evidence type="ECO:0000256" key="3">
    <source>
        <dbReference type="ARBA" id="ARBA00022827"/>
    </source>
</evidence>
<dbReference type="Gene3D" id="3.50.50.60">
    <property type="entry name" value="FAD/NAD(P)-binding domain"/>
    <property type="match status" value="2"/>
</dbReference>
<feature type="domain" description="FAD/NAD(P)-binding" evidence="5">
    <location>
        <begin position="6"/>
        <end position="305"/>
    </location>
</feature>
<proteinExistence type="predicted"/>
<evidence type="ECO:0000313" key="8">
    <source>
        <dbReference type="Proteomes" id="UP001501588"/>
    </source>
</evidence>
<sequence>MSRPGTVLVLGAGQAGFQVAASLREDGFDGRVVLVGEEPGLPYQRPPLSKAYLTGKADAVAVRLRPEKFFTEHRLELRAGERAVRIDRVGRRVALASGESLPYDHLVLALGARNRALPVPGAELDGVVQLRTLTDAEGLRQRLERAGEAVVVGAGFIGLEFAAVAAARGVAVTVIESTDRPMARSLSPAMSAFFRDAHERQDARFAFGATVVRVLGDGRATGVETADGRRFPADLVLVGIGVVPNAELAAEAGLAVADGIVVDEHLATGDPAISAIGDCARHPCRFAGSDAPVRIESVQNAVDQARCVAARLAGRSTAPYAAVPWFWSDQGALKLQIAGLATPHNRAVPRGDPAAGAFSVFCFRGGRLAGVESANRPLDHVFARKLLANGADLTPEQAADPGFDLKALAAAAPRAA</sequence>
<dbReference type="InterPro" id="IPR028202">
    <property type="entry name" value="Reductase_C"/>
</dbReference>
<dbReference type="Pfam" id="PF14759">
    <property type="entry name" value="Reductase_C"/>
    <property type="match status" value="1"/>
</dbReference>
<dbReference type="PRINTS" id="PR00368">
    <property type="entry name" value="FADPNR"/>
</dbReference>
<dbReference type="InterPro" id="IPR050446">
    <property type="entry name" value="FAD-oxidoreductase/Apoptosis"/>
</dbReference>
<keyword evidence="8" id="KW-1185">Reference proteome</keyword>
<comment type="caution">
    <text evidence="7">The sequence shown here is derived from an EMBL/GenBank/DDBJ whole genome shotgun (WGS) entry which is preliminary data.</text>
</comment>
<keyword evidence="3" id="KW-0274">FAD</keyword>
<dbReference type="PRINTS" id="PR00411">
    <property type="entry name" value="PNDRDTASEI"/>
</dbReference>
<comment type="cofactor">
    <cofactor evidence="1">
        <name>FAD</name>
        <dbReference type="ChEBI" id="CHEBI:57692"/>
    </cofactor>
</comment>
<protein>
    <submittedName>
        <fullName evidence="7">FAD-dependent oxidoreductase</fullName>
    </submittedName>
</protein>
<organism evidence="7 8">
    <name type="scientific">Craurococcus roseus</name>
    <dbReference type="NCBI Taxonomy" id="77585"/>
    <lineage>
        <taxon>Bacteria</taxon>
        <taxon>Pseudomonadati</taxon>
        <taxon>Pseudomonadota</taxon>
        <taxon>Alphaproteobacteria</taxon>
        <taxon>Acetobacterales</taxon>
        <taxon>Acetobacteraceae</taxon>
        <taxon>Craurococcus</taxon>
    </lineage>
</organism>
<dbReference type="SUPFAM" id="SSF55424">
    <property type="entry name" value="FAD/NAD-linked reductases, dimerisation (C-terminal) domain"/>
    <property type="match status" value="1"/>
</dbReference>
<dbReference type="SUPFAM" id="SSF51905">
    <property type="entry name" value="FAD/NAD(P)-binding domain"/>
    <property type="match status" value="2"/>
</dbReference>
<dbReference type="PANTHER" id="PTHR43557:SF2">
    <property type="entry name" value="RIESKE DOMAIN-CONTAINING PROTEIN-RELATED"/>
    <property type="match status" value="1"/>
</dbReference>
<evidence type="ECO:0000256" key="2">
    <source>
        <dbReference type="ARBA" id="ARBA00022630"/>
    </source>
</evidence>
<dbReference type="RefSeq" id="WP_343894971.1">
    <property type="nucleotide sequence ID" value="NZ_BAAAFZ010000021.1"/>
</dbReference>
<evidence type="ECO:0000259" key="6">
    <source>
        <dbReference type="Pfam" id="PF14759"/>
    </source>
</evidence>
<dbReference type="EMBL" id="BAAAFZ010000021">
    <property type="protein sequence ID" value="GAA0580548.1"/>
    <property type="molecule type" value="Genomic_DNA"/>
</dbReference>
<accession>A0ABN1F378</accession>
<dbReference type="InterPro" id="IPR023753">
    <property type="entry name" value="FAD/NAD-binding_dom"/>
</dbReference>
<dbReference type="Proteomes" id="UP001501588">
    <property type="component" value="Unassembled WGS sequence"/>
</dbReference>
<dbReference type="InterPro" id="IPR036188">
    <property type="entry name" value="FAD/NAD-bd_sf"/>
</dbReference>
<evidence type="ECO:0000256" key="1">
    <source>
        <dbReference type="ARBA" id="ARBA00001974"/>
    </source>
</evidence>
<gene>
    <name evidence="7" type="ORF">GCM10009416_18690</name>
</gene>
<feature type="domain" description="Reductase C-terminal" evidence="6">
    <location>
        <begin position="325"/>
        <end position="409"/>
    </location>
</feature>
<dbReference type="PANTHER" id="PTHR43557">
    <property type="entry name" value="APOPTOSIS-INDUCING FACTOR 1"/>
    <property type="match status" value="1"/>
</dbReference>
<keyword evidence="2" id="KW-0285">Flavoprotein</keyword>